<keyword evidence="3" id="KW-0175">Coiled coil</keyword>
<comment type="subcellular location">
    <subcellularLocation>
        <location evidence="1">Cytoplasm</location>
    </subcellularLocation>
</comment>
<dbReference type="GO" id="GO:0032435">
    <property type="term" value="P:negative regulation of proteasomal ubiquitin-dependent protein catabolic process"/>
    <property type="evidence" value="ECO:0007669"/>
    <property type="project" value="TreeGrafter"/>
</dbReference>
<evidence type="ECO:0000313" key="7">
    <source>
        <dbReference type="Proteomes" id="UP001320420"/>
    </source>
</evidence>
<dbReference type="SUPFAM" id="SSF46934">
    <property type="entry name" value="UBA-like"/>
    <property type="match status" value="1"/>
</dbReference>
<dbReference type="PROSITE" id="PS00028">
    <property type="entry name" value="ZINC_FINGER_C2H2_1"/>
    <property type="match status" value="1"/>
</dbReference>
<dbReference type="GO" id="GO:0005737">
    <property type="term" value="C:cytoplasm"/>
    <property type="evidence" value="ECO:0007669"/>
    <property type="project" value="UniProtKB-SubCell"/>
</dbReference>
<dbReference type="EMBL" id="JAKJXP020000017">
    <property type="protein sequence ID" value="KAK7754840.1"/>
    <property type="molecule type" value="Genomic_DNA"/>
</dbReference>
<dbReference type="GO" id="GO:1903094">
    <property type="term" value="P:negative regulation of protein K48-linked deubiquitination"/>
    <property type="evidence" value="ECO:0007669"/>
    <property type="project" value="TreeGrafter"/>
</dbReference>
<feature type="compositionally biased region" description="Basic and acidic residues" evidence="4">
    <location>
        <begin position="132"/>
        <end position="159"/>
    </location>
</feature>
<dbReference type="Pfam" id="PF22562">
    <property type="entry name" value="UBA_7"/>
    <property type="match status" value="1"/>
</dbReference>
<feature type="domain" description="UBA" evidence="5">
    <location>
        <begin position="1"/>
        <end position="39"/>
    </location>
</feature>
<evidence type="ECO:0000256" key="2">
    <source>
        <dbReference type="ARBA" id="ARBA00022490"/>
    </source>
</evidence>
<dbReference type="GO" id="GO:0005634">
    <property type="term" value="C:nucleus"/>
    <property type="evidence" value="ECO:0007669"/>
    <property type="project" value="TreeGrafter"/>
</dbReference>
<accession>A0AAN9UYY4</accession>
<dbReference type="AlphaFoldDB" id="A0AAN9UYY4"/>
<keyword evidence="7" id="KW-1185">Reference proteome</keyword>
<dbReference type="Gene3D" id="3.10.20.90">
    <property type="entry name" value="Phosphatidylinositol 3-kinase Catalytic Subunit, Chain A, domain 1"/>
    <property type="match status" value="1"/>
</dbReference>
<feature type="region of interest" description="Disordered" evidence="4">
    <location>
        <begin position="121"/>
        <end position="159"/>
    </location>
</feature>
<organism evidence="6 7">
    <name type="scientific">Diatrype stigma</name>
    <dbReference type="NCBI Taxonomy" id="117547"/>
    <lineage>
        <taxon>Eukaryota</taxon>
        <taxon>Fungi</taxon>
        <taxon>Dikarya</taxon>
        <taxon>Ascomycota</taxon>
        <taxon>Pezizomycotina</taxon>
        <taxon>Sordariomycetes</taxon>
        <taxon>Xylariomycetidae</taxon>
        <taxon>Xylariales</taxon>
        <taxon>Diatrypaceae</taxon>
        <taxon>Diatrype</taxon>
    </lineage>
</organism>
<feature type="compositionally biased region" description="Low complexity" evidence="4">
    <location>
        <begin position="211"/>
        <end position="236"/>
    </location>
</feature>
<dbReference type="InterPro" id="IPR001012">
    <property type="entry name" value="UBX_dom"/>
</dbReference>
<comment type="caution">
    <text evidence="6">The sequence shown here is derived from an EMBL/GenBank/DDBJ whole genome shotgun (WGS) entry which is preliminary data.</text>
</comment>
<evidence type="ECO:0000256" key="1">
    <source>
        <dbReference type="ARBA" id="ARBA00004496"/>
    </source>
</evidence>
<dbReference type="Pfam" id="PF00789">
    <property type="entry name" value="UBX"/>
    <property type="match status" value="1"/>
</dbReference>
<evidence type="ECO:0000256" key="4">
    <source>
        <dbReference type="SAM" id="MobiDB-lite"/>
    </source>
</evidence>
<feature type="region of interest" description="Disordered" evidence="4">
    <location>
        <begin position="190"/>
        <end position="239"/>
    </location>
</feature>
<keyword evidence="2" id="KW-0963">Cytoplasm</keyword>
<evidence type="ECO:0000256" key="3">
    <source>
        <dbReference type="ARBA" id="ARBA00023054"/>
    </source>
</evidence>
<reference evidence="6 7" key="1">
    <citation type="submission" date="2024-02" db="EMBL/GenBank/DDBJ databases">
        <title>De novo assembly and annotation of 12 fungi associated with fruit tree decline syndrome in Ontario, Canada.</title>
        <authorList>
            <person name="Sulman M."/>
            <person name="Ellouze W."/>
            <person name="Ilyukhin E."/>
        </authorList>
    </citation>
    <scope>NUCLEOTIDE SEQUENCE [LARGE SCALE GENOMIC DNA]</scope>
    <source>
        <strain evidence="6 7">M11/M66-122</strain>
    </source>
</reference>
<dbReference type="CDD" id="cd01767">
    <property type="entry name" value="UBX"/>
    <property type="match status" value="1"/>
</dbReference>
<dbReference type="InterPro" id="IPR029071">
    <property type="entry name" value="Ubiquitin-like_domsf"/>
</dbReference>
<sequence>MAPSDLEQLLEMGFDKARAEIAVKKSGGLQGAMDWLEKTQDTPLDELQDDEEEAAINAAPLADGAVAMSLVCNECGKKFRNQAAAEFHAGKTEHADFSESTEEIAPLTEEEKKARLEELRENVKAKRAGQALEEKEEHKRNEQIRQKATKETQDLKEEIARKEQIKEAARKRQEKQDDLEAKRRIKAKIEADKEDRRRKAEEAKAAREGRAPAASSSSSTPVAAAPAAARPAAAAHSEARLRLQTPGGNVMKTLPAETTLFEVAQLLQSENSVTVNRFVMNFPRKTFEGSIDFGKTLKEAGLVPSAALIVQ</sequence>
<protein>
    <recommendedName>
        <fullName evidence="5">UBA domain-containing protein</fullName>
    </recommendedName>
</protein>
<evidence type="ECO:0000259" key="5">
    <source>
        <dbReference type="PROSITE" id="PS50030"/>
    </source>
</evidence>
<evidence type="ECO:0000313" key="6">
    <source>
        <dbReference type="EMBL" id="KAK7754840.1"/>
    </source>
</evidence>
<dbReference type="PROSITE" id="PS50030">
    <property type="entry name" value="UBA"/>
    <property type="match status" value="1"/>
</dbReference>
<dbReference type="PANTHER" id="PTHR46340">
    <property type="entry name" value="UBX DOMAIN-CONTAINING PROTEIN 1"/>
    <property type="match status" value="1"/>
</dbReference>
<dbReference type="InterPro" id="IPR009060">
    <property type="entry name" value="UBA-like_sf"/>
</dbReference>
<proteinExistence type="predicted"/>
<name>A0AAN9UYY4_9PEZI</name>
<dbReference type="GO" id="GO:0031397">
    <property type="term" value="P:negative regulation of protein ubiquitination"/>
    <property type="evidence" value="ECO:0007669"/>
    <property type="project" value="TreeGrafter"/>
</dbReference>
<feature type="compositionally biased region" description="Basic and acidic residues" evidence="4">
    <location>
        <begin position="190"/>
        <end position="210"/>
    </location>
</feature>
<dbReference type="InterPro" id="IPR013087">
    <property type="entry name" value="Znf_C2H2_type"/>
</dbReference>
<dbReference type="Gene3D" id="1.10.8.10">
    <property type="entry name" value="DNA helicase RuvA subunit, C-terminal domain"/>
    <property type="match status" value="1"/>
</dbReference>
<dbReference type="SUPFAM" id="SSF54236">
    <property type="entry name" value="Ubiquitin-like"/>
    <property type="match status" value="1"/>
</dbReference>
<dbReference type="GO" id="GO:0036435">
    <property type="term" value="F:K48-linked polyubiquitin modification-dependent protein binding"/>
    <property type="evidence" value="ECO:0007669"/>
    <property type="project" value="TreeGrafter"/>
</dbReference>
<dbReference type="Proteomes" id="UP001320420">
    <property type="component" value="Unassembled WGS sequence"/>
</dbReference>
<gene>
    <name evidence="6" type="ORF">SLS62_003154</name>
</gene>
<dbReference type="PANTHER" id="PTHR46340:SF1">
    <property type="entry name" value="UBX DOMAIN-CONTAINING PROTEIN 1"/>
    <property type="match status" value="1"/>
</dbReference>
<dbReference type="InterPro" id="IPR015940">
    <property type="entry name" value="UBA"/>
</dbReference>